<dbReference type="Proteomes" id="UP000178379">
    <property type="component" value="Unassembled WGS sequence"/>
</dbReference>
<gene>
    <name evidence="1" type="ORF">A2140_06505</name>
</gene>
<name>A0A1F6SXM9_9PROT</name>
<comment type="caution">
    <text evidence="1">The sequence shown here is derived from an EMBL/GenBank/DDBJ whole genome shotgun (WGS) entry which is preliminary data.</text>
</comment>
<proteinExistence type="predicted"/>
<organism evidence="1 2">
    <name type="scientific">Candidatus Muproteobacteria bacterium RBG_16_62_13</name>
    <dbReference type="NCBI Taxonomy" id="1817756"/>
    <lineage>
        <taxon>Bacteria</taxon>
        <taxon>Pseudomonadati</taxon>
        <taxon>Pseudomonadota</taxon>
        <taxon>Candidatus Muproteobacteria</taxon>
    </lineage>
</organism>
<reference evidence="1 2" key="1">
    <citation type="journal article" date="2016" name="Nat. Commun.">
        <title>Thousands of microbial genomes shed light on interconnected biogeochemical processes in an aquifer system.</title>
        <authorList>
            <person name="Anantharaman K."/>
            <person name="Brown C.T."/>
            <person name="Hug L.A."/>
            <person name="Sharon I."/>
            <person name="Castelle C.J."/>
            <person name="Probst A.J."/>
            <person name="Thomas B.C."/>
            <person name="Singh A."/>
            <person name="Wilkins M.J."/>
            <person name="Karaoz U."/>
            <person name="Brodie E.L."/>
            <person name="Williams K.H."/>
            <person name="Hubbard S.S."/>
            <person name="Banfield J.F."/>
        </authorList>
    </citation>
    <scope>NUCLEOTIDE SEQUENCE [LARGE SCALE GENOMIC DNA]</scope>
</reference>
<protein>
    <submittedName>
        <fullName evidence="1">Uncharacterized protein</fullName>
    </submittedName>
</protein>
<evidence type="ECO:0000313" key="2">
    <source>
        <dbReference type="Proteomes" id="UP000178379"/>
    </source>
</evidence>
<sequence length="59" mass="6159">MDEVQLLPRGAVIPSPFSPLGPAPTAAGHLFVNAWVTAGRVMLVFSPTALLGYLRNLGA</sequence>
<accession>A0A1F6SXM9</accession>
<evidence type="ECO:0000313" key="1">
    <source>
        <dbReference type="EMBL" id="OGI37678.1"/>
    </source>
</evidence>
<dbReference type="EMBL" id="MFSQ01000142">
    <property type="protein sequence ID" value="OGI37678.1"/>
    <property type="molecule type" value="Genomic_DNA"/>
</dbReference>
<dbReference type="AlphaFoldDB" id="A0A1F6SXM9"/>